<dbReference type="Proteomes" id="UP000729913">
    <property type="component" value="Unassembled WGS sequence"/>
</dbReference>
<keyword evidence="4" id="KW-0963">Cytoplasm</keyword>
<dbReference type="EMBL" id="JAAOIC020000067">
    <property type="protein sequence ID" value="KAG8034834.1"/>
    <property type="molecule type" value="Genomic_DNA"/>
</dbReference>
<dbReference type="PANTHER" id="PTHR22624">
    <property type="entry name" value="CYSTEINE PROTEASE ATG4"/>
    <property type="match status" value="1"/>
</dbReference>
<dbReference type="GO" id="GO:0034727">
    <property type="term" value="P:piecemeal microautophagy of the nucleus"/>
    <property type="evidence" value="ECO:0007669"/>
    <property type="project" value="TreeGrafter"/>
</dbReference>
<evidence type="ECO:0000259" key="5">
    <source>
        <dbReference type="Pfam" id="PF03416"/>
    </source>
</evidence>
<evidence type="ECO:0000313" key="6">
    <source>
        <dbReference type="EMBL" id="KAG8034834.1"/>
    </source>
</evidence>
<dbReference type="GO" id="GO:0016485">
    <property type="term" value="P:protein processing"/>
    <property type="evidence" value="ECO:0007669"/>
    <property type="project" value="TreeGrafter"/>
</dbReference>
<evidence type="ECO:0000256" key="2">
    <source>
        <dbReference type="ARBA" id="ARBA00022801"/>
    </source>
</evidence>
<dbReference type="AlphaFoldDB" id="A0A8J5V5W7"/>
<sequence>MNGQVKSPRERLTGLGTSTTNWFASLIPPEQIAGMPDILHVTEETHQHQLHETVLATEVDNKVKTKLLTMWNNVKYESPVWLLGSCYYKKPEEALSLDKASEAGLDPDSSEDESLAEDATIMNEGMDGFKRDFVSRLWLTYRKEFPILNGSTYTTDCGWGCMLRSGQMMLAQALVCHFLGRDWRWRPDQKDEMCLQDEATHRMIIKWFGDQPTEQTPLSIHTLVKFGASAGKRAGDWYGPASVAHLLILLVPLRLGADKLNPNYAPCLTALLQLDVCIGVIGGRPKHSLYFIGYQEDKLIHLDPHYCQEAVDVWKDNFPLASFHCSSPRKMLLSKMDPSCCVGFYFSDKQAFDKFVLTIERSLVPSNQKVDYPMFLFCEGSGDEIRRGYEVTEDMMATANVSPDQFPADELPYECEEFEVL</sequence>
<dbReference type="Pfam" id="PF03416">
    <property type="entry name" value="Peptidase_C54"/>
    <property type="match status" value="1"/>
</dbReference>
<keyword evidence="7" id="KW-1185">Reference proteome</keyword>
<evidence type="ECO:0000313" key="7">
    <source>
        <dbReference type="Proteomes" id="UP000729913"/>
    </source>
</evidence>
<dbReference type="GO" id="GO:0000045">
    <property type="term" value="P:autophagosome assembly"/>
    <property type="evidence" value="ECO:0007669"/>
    <property type="project" value="TreeGrafter"/>
</dbReference>
<evidence type="ECO:0000256" key="3">
    <source>
        <dbReference type="ARBA" id="ARBA00022807"/>
    </source>
</evidence>
<comment type="similarity">
    <text evidence="4">Belongs to the peptidase C54 family.</text>
</comment>
<dbReference type="InterPro" id="IPR046792">
    <property type="entry name" value="Peptidase_C54_cat"/>
</dbReference>
<name>A0A8J5V5W7_9HYME</name>
<evidence type="ECO:0000256" key="4">
    <source>
        <dbReference type="RuleBase" id="RU363115"/>
    </source>
</evidence>
<evidence type="ECO:0000256" key="1">
    <source>
        <dbReference type="ARBA" id="ARBA00022670"/>
    </source>
</evidence>
<dbReference type="GO" id="GO:0019786">
    <property type="term" value="F:protein-phosphatidylethanolamide deconjugating activity"/>
    <property type="evidence" value="ECO:0007669"/>
    <property type="project" value="InterPro"/>
</dbReference>
<keyword evidence="4" id="KW-0813">Transport</keyword>
<feature type="domain" description="Peptidase C54 catalytic" evidence="5">
    <location>
        <begin position="127"/>
        <end position="247"/>
    </location>
</feature>
<keyword evidence="3" id="KW-0788">Thiol protease</keyword>
<dbReference type="PANTHER" id="PTHR22624:SF52">
    <property type="entry name" value="CYSTEINE PROTEASE"/>
    <property type="match status" value="1"/>
</dbReference>
<dbReference type="GO" id="GO:0015031">
    <property type="term" value="P:protein transport"/>
    <property type="evidence" value="ECO:0007669"/>
    <property type="project" value="UniProtKB-KW"/>
</dbReference>
<comment type="subcellular location">
    <subcellularLocation>
        <location evidence="4">Cytoplasm</location>
    </subcellularLocation>
</comment>
<keyword evidence="4" id="KW-0072">Autophagy</keyword>
<dbReference type="OrthoDB" id="2960936at2759"/>
<keyword evidence="2 4" id="KW-0378">Hydrolase</keyword>
<organism evidence="6 7">
    <name type="scientific">Cotesia typhae</name>
    <dbReference type="NCBI Taxonomy" id="2053667"/>
    <lineage>
        <taxon>Eukaryota</taxon>
        <taxon>Metazoa</taxon>
        <taxon>Ecdysozoa</taxon>
        <taxon>Arthropoda</taxon>
        <taxon>Hexapoda</taxon>
        <taxon>Insecta</taxon>
        <taxon>Pterygota</taxon>
        <taxon>Neoptera</taxon>
        <taxon>Endopterygota</taxon>
        <taxon>Hymenoptera</taxon>
        <taxon>Apocrita</taxon>
        <taxon>Ichneumonoidea</taxon>
        <taxon>Braconidae</taxon>
        <taxon>Microgastrinae</taxon>
        <taxon>Cotesia</taxon>
    </lineage>
</organism>
<accession>A0A8J5V5W7</accession>
<dbReference type="EC" id="3.4.22.-" evidence="4"/>
<dbReference type="InterPro" id="IPR005078">
    <property type="entry name" value="Peptidase_C54"/>
</dbReference>
<dbReference type="GO" id="GO:0035973">
    <property type="term" value="P:aggrephagy"/>
    <property type="evidence" value="ECO:0007669"/>
    <property type="project" value="TreeGrafter"/>
</dbReference>
<comment type="function">
    <text evidence="4">Cysteine protease that plays a key role in autophagy by mediating both proteolytic activation and delipidation of ATG8 family proteins.</text>
</comment>
<keyword evidence="1 4" id="KW-0645">Protease</keyword>
<dbReference type="GO" id="GO:0000423">
    <property type="term" value="P:mitophagy"/>
    <property type="evidence" value="ECO:0007669"/>
    <property type="project" value="TreeGrafter"/>
</dbReference>
<dbReference type="GO" id="GO:0005737">
    <property type="term" value="C:cytoplasm"/>
    <property type="evidence" value="ECO:0007669"/>
    <property type="project" value="UniProtKB-SubCell"/>
</dbReference>
<keyword evidence="4" id="KW-0653">Protein transport</keyword>
<reference evidence="6" key="2">
    <citation type="submission" date="2021-04" db="EMBL/GenBank/DDBJ databases">
        <title>Genome-wide patterns of bracovirus chromosomal integration into multiple host tissues during parasitism.</title>
        <authorList>
            <person name="Chebbi M.A.C."/>
        </authorList>
    </citation>
    <scope>NUCLEOTIDE SEQUENCE</scope>
    <source>
        <tissue evidence="6">Whole body</tissue>
    </source>
</reference>
<gene>
    <name evidence="6" type="ORF">G9C98_007910</name>
</gene>
<dbReference type="GO" id="GO:0004197">
    <property type="term" value="F:cysteine-type endopeptidase activity"/>
    <property type="evidence" value="ECO:0007669"/>
    <property type="project" value="TreeGrafter"/>
</dbReference>
<reference evidence="6" key="1">
    <citation type="submission" date="2020-03" db="EMBL/GenBank/DDBJ databases">
        <authorList>
            <person name="Chebbi M.A."/>
            <person name="Drezen J.M."/>
        </authorList>
    </citation>
    <scope>NUCLEOTIDE SEQUENCE</scope>
    <source>
        <tissue evidence="6">Whole body</tissue>
    </source>
</reference>
<proteinExistence type="inferred from homology"/>
<comment type="caution">
    <text evidence="6">The sequence shown here is derived from an EMBL/GenBank/DDBJ whole genome shotgun (WGS) entry which is preliminary data.</text>
</comment>
<protein>
    <recommendedName>
        <fullName evidence="4">Cysteine protease</fullName>
        <ecNumber evidence="4">3.4.22.-</ecNumber>
    </recommendedName>
</protein>